<evidence type="ECO:0000256" key="6">
    <source>
        <dbReference type="ARBA" id="ARBA00022490"/>
    </source>
</evidence>
<feature type="coiled-coil region" evidence="13">
    <location>
        <begin position="116"/>
        <end position="157"/>
    </location>
</feature>
<keyword evidence="9" id="KW-0446">Lipid-binding</keyword>
<reference evidence="16 17" key="1">
    <citation type="submission" date="2024-02" db="EMBL/GenBank/DDBJ databases">
        <authorList>
            <person name="Daric V."/>
            <person name="Darras S."/>
        </authorList>
    </citation>
    <scope>NUCLEOTIDE SEQUENCE [LARGE SCALE GENOMIC DNA]</scope>
</reference>
<evidence type="ECO:0000256" key="4">
    <source>
        <dbReference type="ARBA" id="ARBA00008233"/>
    </source>
</evidence>
<evidence type="ECO:0000256" key="10">
    <source>
        <dbReference type="ARBA" id="ARBA00023128"/>
    </source>
</evidence>
<proteinExistence type="inferred from homology"/>
<keyword evidence="17" id="KW-1185">Reference proteome</keyword>
<dbReference type="InterPro" id="IPR026169">
    <property type="entry name" value="MIEAP"/>
</dbReference>
<keyword evidence="7" id="KW-1000">Mitochondrion outer membrane</keyword>
<evidence type="ECO:0000256" key="3">
    <source>
        <dbReference type="ARBA" id="ARBA00004496"/>
    </source>
</evidence>
<evidence type="ECO:0000256" key="9">
    <source>
        <dbReference type="ARBA" id="ARBA00023121"/>
    </source>
</evidence>
<keyword evidence="6" id="KW-0963">Cytoplasm</keyword>
<evidence type="ECO:0000256" key="5">
    <source>
        <dbReference type="ARBA" id="ARBA00019863"/>
    </source>
</evidence>
<feature type="compositionally biased region" description="Low complexity" evidence="14">
    <location>
        <begin position="464"/>
        <end position="489"/>
    </location>
</feature>
<evidence type="ECO:0000256" key="13">
    <source>
        <dbReference type="SAM" id="Coils"/>
    </source>
</evidence>
<evidence type="ECO:0000256" key="11">
    <source>
        <dbReference type="ARBA" id="ARBA00023136"/>
    </source>
</evidence>
<organism evidence="16 17">
    <name type="scientific">Clavelina lepadiformis</name>
    <name type="common">Light-bulb sea squirt</name>
    <name type="synonym">Ascidia lepadiformis</name>
    <dbReference type="NCBI Taxonomy" id="159417"/>
    <lineage>
        <taxon>Eukaryota</taxon>
        <taxon>Metazoa</taxon>
        <taxon>Chordata</taxon>
        <taxon>Tunicata</taxon>
        <taxon>Ascidiacea</taxon>
        <taxon>Aplousobranchia</taxon>
        <taxon>Clavelinidae</taxon>
        <taxon>Clavelina</taxon>
    </lineage>
</organism>
<gene>
    <name evidence="16" type="ORF">CVLEPA_LOCUS18341</name>
</gene>
<dbReference type="Pfam" id="PF16026">
    <property type="entry name" value="MIEAP"/>
    <property type="match status" value="1"/>
</dbReference>
<evidence type="ECO:0000256" key="14">
    <source>
        <dbReference type="SAM" id="MobiDB-lite"/>
    </source>
</evidence>
<feature type="coiled-coil region" evidence="13">
    <location>
        <begin position="186"/>
        <end position="220"/>
    </location>
</feature>
<sequence length="502" mass="56706">MSETIRRLANGSSFIALQDKINFLKETYPTNSCDSNLGRLCELTEITSKIQSQLFTAMSLTASEGGTYGGVDTLKSRLLPWLGAGFMTSGAGVTSDTSLALIQESVEKDRKISDLKSQHNEEMLKLETELSTTQGELDATRDELNSSQAELEKTKVESGGTMLASEEEIILLRSDLRLARDEVARYKAQLDLVGDYERQIDRLRDEISLLRSEKDILESRLLRRPCSSSPPARSLSPPRRRCRSPDLIDRPLPLPPSSPTHAELTNSIRHSRLVARFNDLYAVNRLDMQDRLRRFVDDDEMIKRIIFIAVCESFHVAKMAYRSFRLRARKLLSPIHSGPGSLEEAVTDYIVRNLDLYDVDRSVEDVIRAMNVNPKISFPPECEFILLSPFIREVCKVAYSMQALDPALDIPLATDGELMSESKYRRSYDSEFTAPLVAFHVWPALMEDHSVLIKGECVTRRGALSSPRRSRSPSPLRSSSRLSRSSLSPRRSRSPSPRSRRY</sequence>
<accession>A0ABP0G3I5</accession>
<keyword evidence="8 13" id="KW-0175">Coiled coil</keyword>
<feature type="region of interest" description="Disordered" evidence="14">
    <location>
        <begin position="463"/>
        <end position="502"/>
    </location>
</feature>
<feature type="domain" description="Mitochondria-eating protein C-terminal" evidence="15">
    <location>
        <begin position="269"/>
        <end position="459"/>
    </location>
</feature>
<evidence type="ECO:0000313" key="17">
    <source>
        <dbReference type="Proteomes" id="UP001642483"/>
    </source>
</evidence>
<evidence type="ECO:0000256" key="7">
    <source>
        <dbReference type="ARBA" id="ARBA00022787"/>
    </source>
</evidence>
<feature type="compositionally biased region" description="Low complexity" evidence="14">
    <location>
        <begin position="224"/>
        <end position="237"/>
    </location>
</feature>
<comment type="similarity">
    <text evidence="4">Belongs to the MIEAP family.</text>
</comment>
<feature type="compositionally biased region" description="Basic residues" evidence="14">
    <location>
        <begin position="490"/>
        <end position="502"/>
    </location>
</feature>
<evidence type="ECO:0000259" key="15">
    <source>
        <dbReference type="Pfam" id="PF16026"/>
    </source>
</evidence>
<evidence type="ECO:0000256" key="12">
    <source>
        <dbReference type="ARBA" id="ARBA00032687"/>
    </source>
</evidence>
<comment type="caution">
    <text evidence="16">The sequence shown here is derived from an EMBL/GenBank/DDBJ whole genome shotgun (WGS) entry which is preliminary data.</text>
</comment>
<keyword evidence="10" id="KW-0496">Mitochondrion</keyword>
<comment type="subcellular location">
    <subcellularLocation>
        <location evidence="3">Cytoplasm</location>
    </subcellularLocation>
    <subcellularLocation>
        <location evidence="2">Mitochondrion matrix</location>
    </subcellularLocation>
    <subcellularLocation>
        <location evidence="1">Mitochondrion outer membrane</location>
    </subcellularLocation>
</comment>
<keyword evidence="11" id="KW-0472">Membrane</keyword>
<evidence type="ECO:0000256" key="2">
    <source>
        <dbReference type="ARBA" id="ARBA00004305"/>
    </source>
</evidence>
<protein>
    <recommendedName>
        <fullName evidence="5">Mitochondria-eating protein</fullName>
    </recommendedName>
    <alternativeName>
        <fullName evidence="12">Spermatogenesis-associated protein 18</fullName>
    </alternativeName>
</protein>
<evidence type="ECO:0000256" key="1">
    <source>
        <dbReference type="ARBA" id="ARBA00004294"/>
    </source>
</evidence>
<dbReference type="EMBL" id="CAWYQH010000102">
    <property type="protein sequence ID" value="CAK8686405.1"/>
    <property type="molecule type" value="Genomic_DNA"/>
</dbReference>
<dbReference type="Proteomes" id="UP001642483">
    <property type="component" value="Unassembled WGS sequence"/>
</dbReference>
<dbReference type="PANTHER" id="PTHR21771:SF0">
    <property type="entry name" value="MITOCHONDRIA-EATING PROTEIN"/>
    <property type="match status" value="1"/>
</dbReference>
<dbReference type="InterPro" id="IPR031981">
    <property type="entry name" value="MIEAP_C"/>
</dbReference>
<feature type="region of interest" description="Disordered" evidence="14">
    <location>
        <begin position="222"/>
        <end position="263"/>
    </location>
</feature>
<dbReference type="PANTHER" id="PTHR21771">
    <property type="entry name" value="MITOCHONDRIA-EATING PROTEIN-RELATED"/>
    <property type="match status" value="1"/>
</dbReference>
<name>A0ABP0G3I5_CLALP</name>
<evidence type="ECO:0000313" key="16">
    <source>
        <dbReference type="EMBL" id="CAK8686405.1"/>
    </source>
</evidence>
<evidence type="ECO:0000256" key="8">
    <source>
        <dbReference type="ARBA" id="ARBA00023054"/>
    </source>
</evidence>